<dbReference type="Gene3D" id="6.10.250.3130">
    <property type="match status" value="1"/>
</dbReference>
<evidence type="ECO:0000256" key="1">
    <source>
        <dbReference type="ARBA" id="ARBA00022980"/>
    </source>
</evidence>
<dbReference type="Gene3D" id="1.10.287.10">
    <property type="entry name" value="S15/NS1, RNA-binding"/>
    <property type="match status" value="1"/>
</dbReference>
<keyword evidence="4 6" id="KW-0699">rRNA-binding</keyword>
<dbReference type="InterPro" id="IPR000589">
    <property type="entry name" value="Ribosomal_uS15"/>
</dbReference>
<comment type="function">
    <text evidence="4">Forms an intersubunit bridge (bridge B4) with the 23S rRNA of the 50S subunit in the ribosome.</text>
</comment>
<dbReference type="SMART" id="SM01387">
    <property type="entry name" value="Ribosomal_S15"/>
    <property type="match status" value="1"/>
</dbReference>
<evidence type="ECO:0000256" key="6">
    <source>
        <dbReference type="RuleBase" id="RU004524"/>
    </source>
</evidence>
<protein>
    <recommendedName>
        <fullName evidence="4">Small ribosomal subunit protein uS15</fullName>
    </recommendedName>
</protein>
<evidence type="ECO:0000313" key="7">
    <source>
        <dbReference type="EMBL" id="SHH36585.1"/>
    </source>
</evidence>
<dbReference type="STRING" id="1123380.SAMN02745199_0815"/>
<dbReference type="GO" id="GO:0022627">
    <property type="term" value="C:cytosolic small ribosomal subunit"/>
    <property type="evidence" value="ECO:0007669"/>
    <property type="project" value="TreeGrafter"/>
</dbReference>
<dbReference type="HAMAP" id="MF_01343_B">
    <property type="entry name" value="Ribosomal_uS15_B"/>
    <property type="match status" value="1"/>
</dbReference>
<gene>
    <name evidence="4" type="primary">rpsO</name>
    <name evidence="7" type="ORF">SAMN02745199_0815</name>
</gene>
<dbReference type="EMBL" id="FQXN01000003">
    <property type="protein sequence ID" value="SHH36585.1"/>
    <property type="molecule type" value="Genomic_DNA"/>
</dbReference>
<evidence type="ECO:0000313" key="8">
    <source>
        <dbReference type="Proteomes" id="UP000242592"/>
    </source>
</evidence>
<keyword evidence="1 4" id="KW-0689">Ribosomal protein</keyword>
<name>A0A1M5SDS8_9BACT</name>
<keyword evidence="2 4" id="KW-0687">Ribonucleoprotein</keyword>
<dbReference type="PROSITE" id="PS00362">
    <property type="entry name" value="RIBOSOMAL_S15"/>
    <property type="match status" value="1"/>
</dbReference>
<dbReference type="Proteomes" id="UP000242592">
    <property type="component" value="Unassembled WGS sequence"/>
</dbReference>
<dbReference type="SUPFAM" id="SSF47060">
    <property type="entry name" value="S15/NS1 RNA-binding domain"/>
    <property type="match status" value="1"/>
</dbReference>
<evidence type="ECO:0000256" key="5">
    <source>
        <dbReference type="RuleBase" id="RU003919"/>
    </source>
</evidence>
<dbReference type="NCBIfam" id="TIGR00952">
    <property type="entry name" value="S15_bact"/>
    <property type="match status" value="1"/>
</dbReference>
<comment type="function">
    <text evidence="4 6">One of the primary rRNA binding proteins, it binds directly to 16S rRNA where it helps nucleate assembly of the platform of the 30S subunit by binding and bridging several RNA helices of the 16S rRNA.</text>
</comment>
<keyword evidence="4 6" id="KW-0694">RNA-binding</keyword>
<evidence type="ECO:0000256" key="4">
    <source>
        <dbReference type="HAMAP-Rule" id="MF_01343"/>
    </source>
</evidence>
<dbReference type="PANTHER" id="PTHR23321">
    <property type="entry name" value="RIBOSOMAL PROTEIN S15, BACTERIAL AND ORGANELLAR"/>
    <property type="match status" value="1"/>
</dbReference>
<reference evidence="8" key="1">
    <citation type="submission" date="2016-11" db="EMBL/GenBank/DDBJ databases">
        <authorList>
            <person name="Varghese N."/>
            <person name="Submissions S."/>
        </authorList>
    </citation>
    <scope>NUCLEOTIDE SEQUENCE [LARGE SCALE GENOMIC DNA]</scope>
    <source>
        <strain evidence="8">DSM 15807</strain>
    </source>
</reference>
<dbReference type="GO" id="GO:0006412">
    <property type="term" value="P:translation"/>
    <property type="evidence" value="ECO:0007669"/>
    <property type="project" value="UniProtKB-UniRule"/>
</dbReference>
<evidence type="ECO:0000256" key="3">
    <source>
        <dbReference type="ARBA" id="ARBA00064542"/>
    </source>
</evidence>
<keyword evidence="8" id="KW-1185">Reference proteome</keyword>
<accession>A0A1M5SDS8</accession>
<dbReference type="InterPro" id="IPR009068">
    <property type="entry name" value="uS15_NS1_RNA-bd_sf"/>
</dbReference>
<dbReference type="GO" id="GO:0019843">
    <property type="term" value="F:rRNA binding"/>
    <property type="evidence" value="ECO:0007669"/>
    <property type="project" value="UniProtKB-UniRule"/>
</dbReference>
<dbReference type="GO" id="GO:0003735">
    <property type="term" value="F:structural constituent of ribosome"/>
    <property type="evidence" value="ECO:0007669"/>
    <property type="project" value="InterPro"/>
</dbReference>
<dbReference type="AlphaFoldDB" id="A0A1M5SDS8"/>
<dbReference type="CDD" id="cd00353">
    <property type="entry name" value="Ribosomal_S15p_S13e"/>
    <property type="match status" value="1"/>
</dbReference>
<proteinExistence type="inferred from homology"/>
<comment type="similarity">
    <text evidence="4 5">Belongs to the universal ribosomal protein uS15 family.</text>
</comment>
<dbReference type="OrthoDB" id="9799262at2"/>
<evidence type="ECO:0000256" key="2">
    <source>
        <dbReference type="ARBA" id="ARBA00023274"/>
    </source>
</evidence>
<dbReference type="PANTHER" id="PTHR23321:SF26">
    <property type="entry name" value="SMALL RIBOSOMAL SUBUNIT PROTEIN US15M"/>
    <property type="match status" value="1"/>
</dbReference>
<dbReference type="RefSeq" id="WP_073072530.1">
    <property type="nucleotide sequence ID" value="NZ_FQXN01000003.1"/>
</dbReference>
<sequence>MDKKEIIKEFQIHEGDTGSTEVQIALLTARIRHLTEHLKKHPKDFHSRRGLMKLVGRRRKILKYLRNKNPEAYKTVIQKLGLRK</sequence>
<dbReference type="Pfam" id="PF00312">
    <property type="entry name" value="Ribosomal_S15"/>
    <property type="match status" value="1"/>
</dbReference>
<dbReference type="InterPro" id="IPR005290">
    <property type="entry name" value="Ribosomal_uS15_bac-type"/>
</dbReference>
<dbReference type="FunFam" id="1.10.287.10:FF:000002">
    <property type="entry name" value="30S ribosomal protein S15"/>
    <property type="match status" value="1"/>
</dbReference>
<organism evidence="7 8">
    <name type="scientific">Thermosipho atlanticus DSM 15807</name>
    <dbReference type="NCBI Taxonomy" id="1123380"/>
    <lineage>
        <taxon>Bacteria</taxon>
        <taxon>Thermotogati</taxon>
        <taxon>Thermotogota</taxon>
        <taxon>Thermotogae</taxon>
        <taxon>Thermotogales</taxon>
        <taxon>Fervidobacteriaceae</taxon>
        <taxon>Thermosipho</taxon>
    </lineage>
</organism>
<comment type="subunit">
    <text evidence="3 4">Part of the 30S ribosomal subunit. Forms a bridge to the 50S subunit in the 70S ribosome, contacting the 23S rRNA.</text>
</comment>